<dbReference type="OrthoDB" id="202545at2759"/>
<feature type="transmembrane region" description="Helical" evidence="2">
    <location>
        <begin position="57"/>
        <end position="75"/>
    </location>
</feature>
<feature type="transmembrane region" description="Helical" evidence="2">
    <location>
        <begin position="32"/>
        <end position="51"/>
    </location>
</feature>
<dbReference type="PANTHER" id="PTHR42044:SF2">
    <property type="entry name" value="DUF676 DOMAIN-CONTAINING PROTEIN"/>
    <property type="match status" value="1"/>
</dbReference>
<feature type="region of interest" description="Disordered" evidence="1">
    <location>
        <begin position="311"/>
        <end position="339"/>
    </location>
</feature>
<dbReference type="Proteomes" id="UP000279236">
    <property type="component" value="Unassembled WGS sequence"/>
</dbReference>
<dbReference type="EMBL" id="RSCE01000001">
    <property type="protein sequence ID" value="RSH88092.1"/>
    <property type="molecule type" value="Genomic_DNA"/>
</dbReference>
<dbReference type="GeneID" id="39585162"/>
<evidence type="ECO:0000313" key="4">
    <source>
        <dbReference type="Proteomes" id="UP000279236"/>
    </source>
</evidence>
<organism evidence="3 4">
    <name type="scientific">Apiotrichum porosum</name>
    <dbReference type="NCBI Taxonomy" id="105984"/>
    <lineage>
        <taxon>Eukaryota</taxon>
        <taxon>Fungi</taxon>
        <taxon>Dikarya</taxon>
        <taxon>Basidiomycota</taxon>
        <taxon>Agaricomycotina</taxon>
        <taxon>Tremellomycetes</taxon>
        <taxon>Trichosporonales</taxon>
        <taxon>Trichosporonaceae</taxon>
        <taxon>Apiotrichum</taxon>
    </lineage>
</organism>
<proteinExistence type="predicted"/>
<keyword evidence="2" id="KW-0472">Membrane</keyword>
<keyword evidence="2" id="KW-1133">Transmembrane helix</keyword>
<feature type="transmembrane region" description="Helical" evidence="2">
    <location>
        <begin position="6"/>
        <end position="25"/>
    </location>
</feature>
<gene>
    <name evidence="3" type="ORF">EHS24_000619</name>
</gene>
<name>A0A427YAG4_9TREE</name>
<dbReference type="Gene3D" id="3.40.50.1820">
    <property type="entry name" value="alpha/beta hydrolase"/>
    <property type="match status" value="1"/>
</dbReference>
<feature type="compositionally biased region" description="Polar residues" evidence="1">
    <location>
        <begin position="329"/>
        <end position="339"/>
    </location>
</feature>
<dbReference type="STRING" id="105984.A0A427YAG4"/>
<evidence type="ECO:0000313" key="3">
    <source>
        <dbReference type="EMBL" id="RSH88092.1"/>
    </source>
</evidence>
<evidence type="ECO:0000256" key="1">
    <source>
        <dbReference type="SAM" id="MobiDB-lite"/>
    </source>
</evidence>
<keyword evidence="2" id="KW-0812">Transmembrane</keyword>
<comment type="caution">
    <text evidence="3">The sequence shown here is derived from an EMBL/GenBank/DDBJ whole genome shotgun (WGS) entry which is preliminary data.</text>
</comment>
<accession>A0A427YAG4</accession>
<dbReference type="RefSeq" id="XP_028480300.1">
    <property type="nucleotide sequence ID" value="XM_028616443.1"/>
</dbReference>
<evidence type="ECO:0000256" key="2">
    <source>
        <dbReference type="SAM" id="Phobius"/>
    </source>
</evidence>
<reference evidence="3 4" key="1">
    <citation type="submission" date="2018-11" db="EMBL/GenBank/DDBJ databases">
        <title>Genome sequence of Apiotrichum porosum DSM 27194.</title>
        <authorList>
            <person name="Aliyu H."/>
            <person name="Gorte O."/>
            <person name="Ochsenreither K."/>
        </authorList>
    </citation>
    <scope>NUCLEOTIDE SEQUENCE [LARGE SCALE GENOMIC DNA]</scope>
    <source>
        <strain evidence="3 4">DSM 27194</strain>
    </source>
</reference>
<keyword evidence="4" id="KW-1185">Reference proteome</keyword>
<protein>
    <recommendedName>
        <fullName evidence="5">DUF676 domain-containing protein</fullName>
    </recommendedName>
</protein>
<evidence type="ECO:0008006" key="5">
    <source>
        <dbReference type="Google" id="ProtNLM"/>
    </source>
</evidence>
<dbReference type="InterPro" id="IPR029058">
    <property type="entry name" value="AB_hydrolase_fold"/>
</dbReference>
<dbReference type="SUPFAM" id="SSF53474">
    <property type="entry name" value="alpha/beta-Hydrolases"/>
    <property type="match status" value="1"/>
</dbReference>
<dbReference type="PANTHER" id="PTHR42044">
    <property type="entry name" value="DUF676 DOMAIN-CONTAINING PROTEIN-RELATED"/>
    <property type="match status" value="1"/>
</dbReference>
<sequence>MLNNIVLLPLIFFPVGLSSRGPLFLDIRASGVVAQVVLAVISVVFTVTIVLSLSVGIPSPALVIAALVVYIWLATKLQGKELRKSVGNVALTEGHEREEWLFVNGICTTGSGAQLVANRLQQLFGRPVTAVLNRSLGIFFDLLECILQRDLFLTTPDIRIGYSHVRRAVMNPAKKRVVLIGHSQGGIIVSAWVDQLLCDFPDDVLAKVEVYTFASAANHFSRPSPTRLESAQSMPFAHVEHFANNGDFVSQFGVLSKAPQPPGLDATNATATLATLKDTLSPLPPIPHLAPLPNFAASAVHLGGVPFPNNDSPQRTLSLPPPPRAGVRTGSTFGRTISNAEPPERILDMGAWSPIGNGDTLGTGTFGTERQPGFTVSTERQSDLDFTQRTRTRTRTMHGPSPSVERYIPPFDDLFERTFDLAPPFEIAHIRDSMVAKDRAEAAAPYYHQNASTFSISM</sequence>
<dbReference type="AlphaFoldDB" id="A0A427YAG4"/>